<organism evidence="3 4">
    <name type="scientific">Roseivirga spongicola</name>
    <dbReference type="NCBI Taxonomy" id="333140"/>
    <lineage>
        <taxon>Bacteria</taxon>
        <taxon>Pseudomonadati</taxon>
        <taxon>Bacteroidota</taxon>
        <taxon>Cytophagia</taxon>
        <taxon>Cytophagales</taxon>
        <taxon>Roseivirgaceae</taxon>
        <taxon>Roseivirga</taxon>
    </lineage>
</organism>
<dbReference type="STRING" id="333140.AWW68_00875"/>
<dbReference type="EMBL" id="LRPC01000001">
    <property type="protein sequence ID" value="KYG77352.1"/>
    <property type="molecule type" value="Genomic_DNA"/>
</dbReference>
<dbReference type="PANTHER" id="PTHR36435:SF1">
    <property type="entry name" value="CAAX AMINO TERMINAL PROTEASE FAMILY PROTEIN"/>
    <property type="match status" value="1"/>
</dbReference>
<feature type="transmembrane region" description="Helical" evidence="1">
    <location>
        <begin position="194"/>
        <end position="217"/>
    </location>
</feature>
<keyword evidence="4" id="KW-1185">Reference proteome</keyword>
<feature type="transmembrane region" description="Helical" evidence="1">
    <location>
        <begin position="132"/>
        <end position="152"/>
    </location>
</feature>
<feature type="transmembrane region" description="Helical" evidence="1">
    <location>
        <begin position="40"/>
        <end position="68"/>
    </location>
</feature>
<keyword evidence="1" id="KW-0812">Transmembrane</keyword>
<sequence>MVRNDNEKIEASIDLASMSDAKEKVAVRKKTREIAAGQNLLIVIGFMLVGFFVGQFIAGAVAIGLAAANGAELGDILNNPNSLYSYMSLTEALSSQMLYTLFFTFFTPWFYLKVVANKKLGSLSPNKKIEPLPLILTAAGTFAFMIVNSYFIEWNEGIQFPEFMAGFEEWARTTEEQLAEATKYFTSFSNVGEYLFAMLVISILPGIGEELMFRGVLQNSFQRWTKNPHIAIWVSAFIFGAIHMQFFGLVPRMMLGAVFGYLYVWSGNIWYPIIAHAINNGIGVTIAYSAQFSENGVNLDDTEAVPVVGQIVAAVAFVAIMVIFRNLYLRRKSLE</sequence>
<feature type="transmembrane region" description="Helical" evidence="1">
    <location>
        <begin position="229"/>
        <end position="250"/>
    </location>
</feature>
<evidence type="ECO:0000313" key="4">
    <source>
        <dbReference type="Proteomes" id="UP000075606"/>
    </source>
</evidence>
<gene>
    <name evidence="3" type="ORF">AWW68_00875</name>
</gene>
<dbReference type="GO" id="GO:0004175">
    <property type="term" value="F:endopeptidase activity"/>
    <property type="evidence" value="ECO:0007669"/>
    <property type="project" value="UniProtKB-ARBA"/>
</dbReference>
<dbReference type="GO" id="GO:0080120">
    <property type="term" value="P:CAAX-box protein maturation"/>
    <property type="evidence" value="ECO:0007669"/>
    <property type="project" value="UniProtKB-ARBA"/>
</dbReference>
<feature type="transmembrane region" description="Helical" evidence="1">
    <location>
        <begin position="93"/>
        <end position="112"/>
    </location>
</feature>
<reference evidence="3 4" key="1">
    <citation type="submission" date="2016-01" db="EMBL/GenBank/DDBJ databases">
        <title>Genome sequencing of Roseivirga spongicola UST030701-084.</title>
        <authorList>
            <person name="Selvaratnam C."/>
            <person name="Thevarajoo S."/>
            <person name="Goh K.M."/>
            <person name="Ee R."/>
            <person name="Chan K.-G."/>
            <person name="Chong C.S."/>
        </authorList>
    </citation>
    <scope>NUCLEOTIDE SEQUENCE [LARGE SCALE GENOMIC DNA]</scope>
    <source>
        <strain evidence="3 4">UST030701-084</strain>
    </source>
</reference>
<keyword evidence="1" id="KW-1133">Transmembrane helix</keyword>
<dbReference type="InterPro" id="IPR052710">
    <property type="entry name" value="CAAX_protease"/>
</dbReference>
<dbReference type="PANTHER" id="PTHR36435">
    <property type="entry name" value="SLR1288 PROTEIN"/>
    <property type="match status" value="1"/>
</dbReference>
<feature type="transmembrane region" description="Helical" evidence="1">
    <location>
        <begin position="307"/>
        <end position="328"/>
    </location>
</feature>
<comment type="caution">
    <text evidence="3">The sequence shown here is derived from an EMBL/GenBank/DDBJ whole genome shotgun (WGS) entry which is preliminary data.</text>
</comment>
<dbReference type="Proteomes" id="UP000075606">
    <property type="component" value="Unassembled WGS sequence"/>
</dbReference>
<name>A0A150XF74_9BACT</name>
<evidence type="ECO:0000256" key="1">
    <source>
        <dbReference type="SAM" id="Phobius"/>
    </source>
</evidence>
<evidence type="ECO:0000313" key="3">
    <source>
        <dbReference type="EMBL" id="KYG77352.1"/>
    </source>
</evidence>
<dbReference type="RefSeq" id="WP_068215598.1">
    <property type="nucleotide sequence ID" value="NZ_LRPC01000001.1"/>
</dbReference>
<proteinExistence type="predicted"/>
<evidence type="ECO:0000259" key="2">
    <source>
        <dbReference type="Pfam" id="PF02517"/>
    </source>
</evidence>
<dbReference type="InterPro" id="IPR003675">
    <property type="entry name" value="Rce1/LyrA-like_dom"/>
</dbReference>
<dbReference type="Pfam" id="PF02517">
    <property type="entry name" value="Rce1-like"/>
    <property type="match status" value="1"/>
</dbReference>
<dbReference type="OrthoDB" id="1523022at2"/>
<keyword evidence="1" id="KW-0472">Membrane</keyword>
<feature type="domain" description="CAAX prenyl protease 2/Lysostaphin resistance protein A-like" evidence="2">
    <location>
        <begin position="194"/>
        <end position="281"/>
    </location>
</feature>
<protein>
    <recommendedName>
        <fullName evidence="2">CAAX prenyl protease 2/Lysostaphin resistance protein A-like domain-containing protein</fullName>
    </recommendedName>
</protein>
<dbReference type="AlphaFoldDB" id="A0A150XF74"/>
<accession>A0A150XF74</accession>